<feature type="region of interest" description="Disordered" evidence="1">
    <location>
        <begin position="1128"/>
        <end position="1148"/>
    </location>
</feature>
<dbReference type="InterPro" id="IPR001357">
    <property type="entry name" value="BRCT_dom"/>
</dbReference>
<dbReference type="GO" id="GO:0000932">
    <property type="term" value="C:P-body"/>
    <property type="evidence" value="ECO:0007669"/>
    <property type="project" value="TreeGrafter"/>
</dbReference>
<dbReference type="InterPro" id="IPR012337">
    <property type="entry name" value="RNaseH-like_sf"/>
</dbReference>
<evidence type="ECO:0000313" key="4">
    <source>
        <dbReference type="Proteomes" id="UP000279271"/>
    </source>
</evidence>
<dbReference type="Gene3D" id="3.40.50.10190">
    <property type="entry name" value="BRCT domain"/>
    <property type="match status" value="2"/>
</dbReference>
<dbReference type="EMBL" id="QOKY01000173">
    <property type="protein sequence ID" value="RMZ54717.1"/>
    <property type="molecule type" value="Genomic_DNA"/>
</dbReference>
<dbReference type="InterPro" id="IPR015943">
    <property type="entry name" value="WD40/YVTN_repeat-like_dom_sf"/>
</dbReference>
<dbReference type="Pfam" id="PF20770">
    <property type="entry name" value="PAN2_N"/>
    <property type="match status" value="1"/>
</dbReference>
<feature type="region of interest" description="Disordered" evidence="1">
    <location>
        <begin position="924"/>
        <end position="984"/>
    </location>
</feature>
<dbReference type="PANTHER" id="PTHR15728">
    <property type="entry name" value="DEADENYLATION COMPLEX CATALYTIC SUBUNIT PAN2"/>
    <property type="match status" value="1"/>
</dbReference>
<feature type="domain" description="BRCT" evidence="2">
    <location>
        <begin position="1031"/>
        <end position="1095"/>
    </location>
</feature>
<dbReference type="SUPFAM" id="SSF52113">
    <property type="entry name" value="BRCT domain"/>
    <property type="match status" value="2"/>
</dbReference>
<dbReference type="CDD" id="cd02257">
    <property type="entry name" value="Peptidase_C19"/>
    <property type="match status" value="1"/>
</dbReference>
<dbReference type="InterPro" id="IPR028881">
    <property type="entry name" value="PAN2_UCH_dom"/>
</dbReference>
<dbReference type="InterPro" id="IPR048841">
    <property type="entry name" value="PAN2_N"/>
</dbReference>
<feature type="compositionally biased region" description="Basic and acidic residues" evidence="1">
    <location>
        <begin position="945"/>
        <end position="955"/>
    </location>
</feature>
<dbReference type="SUPFAM" id="SSF53098">
    <property type="entry name" value="Ribonuclease H-like"/>
    <property type="match status" value="1"/>
</dbReference>
<comment type="caution">
    <text evidence="3">The sequence shown here is derived from an EMBL/GenBank/DDBJ whole genome shotgun (WGS) entry which is preliminary data.</text>
</comment>
<dbReference type="InterPro" id="IPR036397">
    <property type="entry name" value="RNaseH_sf"/>
</dbReference>
<feature type="compositionally biased region" description="Basic and acidic residues" evidence="1">
    <location>
        <begin position="1136"/>
        <end position="1147"/>
    </location>
</feature>
<dbReference type="AlphaFoldDB" id="A0A3M7KWI5"/>
<dbReference type="PROSITE" id="PS50172">
    <property type="entry name" value="BRCT"/>
    <property type="match status" value="2"/>
</dbReference>
<dbReference type="Pfam" id="PF00533">
    <property type="entry name" value="BRCT"/>
    <property type="match status" value="1"/>
</dbReference>
<dbReference type="Pfam" id="PF00929">
    <property type="entry name" value="RNase_T"/>
    <property type="match status" value="1"/>
</dbReference>
<dbReference type="SMART" id="SM00292">
    <property type="entry name" value="BRCT"/>
    <property type="match status" value="2"/>
</dbReference>
<dbReference type="Gene3D" id="2.130.10.10">
    <property type="entry name" value="YVTN repeat-like/Quinoprotein amine dehydrogenase"/>
    <property type="match status" value="1"/>
</dbReference>
<dbReference type="GO" id="GO:0031251">
    <property type="term" value="C:PAN complex"/>
    <property type="evidence" value="ECO:0007669"/>
    <property type="project" value="TreeGrafter"/>
</dbReference>
<evidence type="ECO:0000313" key="3">
    <source>
        <dbReference type="EMBL" id="RMZ54717.1"/>
    </source>
</evidence>
<dbReference type="InterPro" id="IPR036420">
    <property type="entry name" value="BRCT_dom_sf"/>
</dbReference>
<evidence type="ECO:0000256" key="1">
    <source>
        <dbReference type="SAM" id="MobiDB-lite"/>
    </source>
</evidence>
<dbReference type="Proteomes" id="UP000279271">
    <property type="component" value="Unassembled WGS sequence"/>
</dbReference>
<dbReference type="SUPFAM" id="SSF54001">
    <property type="entry name" value="Cysteine proteinases"/>
    <property type="match status" value="2"/>
</dbReference>
<dbReference type="GO" id="GO:0004535">
    <property type="term" value="F:poly(A)-specific ribonuclease activity"/>
    <property type="evidence" value="ECO:0007669"/>
    <property type="project" value="TreeGrafter"/>
</dbReference>
<dbReference type="SMART" id="SM00479">
    <property type="entry name" value="EXOIII"/>
    <property type="match status" value="1"/>
</dbReference>
<reference evidence="4" key="1">
    <citation type="journal article" date="2018" name="Algal Res.">
        <title>Characterization of plant carbon substrate utilization by Auxenochlorella protothecoides.</title>
        <authorList>
            <person name="Vogler B.W."/>
            <person name="Starkenburg S.R."/>
            <person name="Sudasinghe N."/>
            <person name="Schambach J.Y."/>
            <person name="Rollin J.A."/>
            <person name="Pattathil S."/>
            <person name="Barry A.N."/>
        </authorList>
    </citation>
    <scope>NUCLEOTIDE SEQUENCE [LARGE SCALE GENOMIC DNA]</scope>
    <source>
        <strain evidence="4">UTEX 25</strain>
    </source>
</reference>
<proteinExistence type="predicted"/>
<dbReference type="Gene3D" id="3.90.70.10">
    <property type="entry name" value="Cysteine proteinases"/>
    <property type="match status" value="2"/>
</dbReference>
<gene>
    <name evidence="3" type="ORF">APUTEX25_003095</name>
</gene>
<dbReference type="SUPFAM" id="SSF50998">
    <property type="entry name" value="Quinoprotein alcohol dehydrogenase-like"/>
    <property type="match status" value="1"/>
</dbReference>
<dbReference type="PANTHER" id="PTHR15728:SF0">
    <property type="entry name" value="PAN2-PAN3 DEADENYLATION COMPLEX CATALYTIC SUBUNIT PAN2"/>
    <property type="match status" value="1"/>
</dbReference>
<accession>A0A3M7KWI5</accession>
<dbReference type="CDD" id="cd17736">
    <property type="entry name" value="BRCT_microcephalin_rpt2"/>
    <property type="match status" value="1"/>
</dbReference>
<dbReference type="InterPro" id="IPR013520">
    <property type="entry name" value="Ribonucl_H"/>
</dbReference>
<dbReference type="GO" id="GO:0003676">
    <property type="term" value="F:nucleic acid binding"/>
    <property type="evidence" value="ECO:0007669"/>
    <property type="project" value="InterPro"/>
</dbReference>
<sequence>MYEDGAAYYELATGQATSAPISCLAFDQHEEAAWFGCSNGWISQSTDGTFSCMELYRNGTQILIGCGQKGLVAYDLISGKSTGQWETEGMGAVALRGPLSGGGYLAASPAGKIFVMDGRSRSVRPGTSLTAHVGGFAAVDAAGSLVATAGYSIRGGHPVLERAVKVFDIRMAPRLLCTLPFGAGPVFLRFHPHLPSTLLAGSASGAVSLLDAAGYGAGTHLSLPGLEQGAGGITCADFSPSGQCIGLGSASGWVHMLGVGSMPSVAGRGAEVPAPPAGNPAPLVSLGEGDPLSRAPLFYNLEGPRPLSSLHPGERASVGLAPRVVDPSLQPLIKWAKERLAWWKGLQDLPGGPLPSVLAFSCDGQPEGVLLVRQGADLDAMAAPDSMLYELTGVVAHVCDADESLEWGTDLYEGHLVAHIKVNWWLFNDFSIQPVPAAEAGELYDGQKVPCLLFYTRRAVDAEERAARMHEEEGLLGTRPTPVLSSLGFQALCRISPLGLRANLRAPTFLPLGPDELPRPGMLLALDAEFVSYSPPQYSLVRGMEVTTRPSRLGLARVSVVRGEGALEGTACIDDYIRSPEAVHDYLTRFSGIVPGDLDPARSPHCLTTLRRAYLKLRYLVDSGVRFVGHGLKQDFRMINILVPSEQIVDTVRLFHKPRMRQLSLRFLASYLLKTSIQSGNHDSIEDAHTALRLYKEYLRLEASGALAWTLDELYNWGKAFGRVVVAMSVLEDVVALVCCADAVRNARQAIQARLREHGARVVQRLSKDVSHVVFERKHVPPSAKRAEPDADLLELYTKLDKSWFQDYDYSACNASPFVGLENDLANSYCNALVQALFFVPGVRAALLRHVPRSNDEFCLAGELALLFRMLQTRGAVVCRASNLLRALRQSPQALALGLGLLGTRPTPVLSSLGFQALCRISPLPTPSQRAPSPGPRPSPWSAERPWDAPREGARSRRTVAKRARKTTGRVVRQEPAAGAQPCARRARGAKLAAEVPVAEELAGPRDPQPVLLALTSVDKDVAELARSATLRLRGIRLCSSGRGEAGATHLVLGRERRTIKLLLALANGAWLVTPQWITASLDAGEWLPARQFPVGERFRAAAERSRSAREHGATLLAGQRLYIHARTGSGTARPRKSDASVERREGGAASAADLGSLRRLAGALGAELTGPTECSLCILAGDAPRPATLPPAVPSVTSGWLLHAAEHYQVPPVEATWLVA</sequence>
<dbReference type="InterPro" id="IPR050785">
    <property type="entry name" value="PAN2-PAN3_catalytic_subunit"/>
</dbReference>
<dbReference type="CDD" id="cd06143">
    <property type="entry name" value="PAN2_exo"/>
    <property type="match status" value="1"/>
</dbReference>
<dbReference type="InterPro" id="IPR011047">
    <property type="entry name" value="Quinoprotein_ADH-like_sf"/>
</dbReference>
<evidence type="ECO:0000259" key="2">
    <source>
        <dbReference type="PROSITE" id="PS50172"/>
    </source>
</evidence>
<dbReference type="GO" id="GO:0000289">
    <property type="term" value="P:nuclear-transcribed mRNA poly(A) tail shortening"/>
    <property type="evidence" value="ECO:0007669"/>
    <property type="project" value="TreeGrafter"/>
</dbReference>
<dbReference type="Pfam" id="PF13423">
    <property type="entry name" value="UCH_1"/>
    <property type="match status" value="2"/>
</dbReference>
<dbReference type="Gene3D" id="3.30.420.10">
    <property type="entry name" value="Ribonuclease H-like superfamily/Ribonuclease H"/>
    <property type="match status" value="1"/>
</dbReference>
<organism evidence="3 4">
    <name type="scientific">Auxenochlorella protothecoides</name>
    <name type="common">Green microalga</name>
    <name type="synonym">Chlorella protothecoides</name>
    <dbReference type="NCBI Taxonomy" id="3075"/>
    <lineage>
        <taxon>Eukaryota</taxon>
        <taxon>Viridiplantae</taxon>
        <taxon>Chlorophyta</taxon>
        <taxon>core chlorophytes</taxon>
        <taxon>Trebouxiophyceae</taxon>
        <taxon>Chlorellales</taxon>
        <taxon>Chlorellaceae</taxon>
        <taxon>Auxenochlorella</taxon>
    </lineage>
</organism>
<feature type="compositionally biased region" description="Basic residues" evidence="1">
    <location>
        <begin position="956"/>
        <end position="968"/>
    </location>
</feature>
<protein>
    <recommendedName>
        <fullName evidence="2">BRCT domain-containing protein</fullName>
    </recommendedName>
</protein>
<dbReference type="FunFam" id="3.30.420.10:FF:000175">
    <property type="entry name" value="RNA exonuclease 5"/>
    <property type="match status" value="1"/>
</dbReference>
<feature type="domain" description="BRCT" evidence="2">
    <location>
        <begin position="726"/>
        <end position="807"/>
    </location>
</feature>
<dbReference type="InterPro" id="IPR038765">
    <property type="entry name" value="Papain-like_cys_pep_sf"/>
</dbReference>
<name>A0A3M7KWI5_AUXPR</name>